<proteinExistence type="predicted"/>
<dbReference type="Proteomes" id="UP001162483">
    <property type="component" value="Unassembled WGS sequence"/>
</dbReference>
<organism evidence="2 3">
    <name type="scientific">Staurois parvus</name>
    <dbReference type="NCBI Taxonomy" id="386267"/>
    <lineage>
        <taxon>Eukaryota</taxon>
        <taxon>Metazoa</taxon>
        <taxon>Chordata</taxon>
        <taxon>Craniata</taxon>
        <taxon>Vertebrata</taxon>
        <taxon>Euteleostomi</taxon>
        <taxon>Amphibia</taxon>
        <taxon>Batrachia</taxon>
        <taxon>Anura</taxon>
        <taxon>Neobatrachia</taxon>
        <taxon>Ranoidea</taxon>
        <taxon>Ranidae</taxon>
        <taxon>Staurois</taxon>
    </lineage>
</organism>
<protein>
    <submittedName>
        <fullName evidence="2">Uncharacterized protein</fullName>
    </submittedName>
</protein>
<name>A0ABN9G321_9NEOB</name>
<evidence type="ECO:0000313" key="2">
    <source>
        <dbReference type="EMBL" id="CAI9603740.1"/>
    </source>
</evidence>
<dbReference type="EMBL" id="CATNWA010017877">
    <property type="protein sequence ID" value="CAI9603740.1"/>
    <property type="molecule type" value="Genomic_DNA"/>
</dbReference>
<comment type="caution">
    <text evidence="2">The sequence shown here is derived from an EMBL/GenBank/DDBJ whole genome shotgun (WGS) entry which is preliminary data.</text>
</comment>
<reference evidence="2" key="1">
    <citation type="submission" date="2023-05" db="EMBL/GenBank/DDBJ databases">
        <authorList>
            <person name="Stuckert A."/>
        </authorList>
    </citation>
    <scope>NUCLEOTIDE SEQUENCE</scope>
</reference>
<feature type="compositionally biased region" description="Acidic residues" evidence="1">
    <location>
        <begin position="31"/>
        <end position="43"/>
    </location>
</feature>
<feature type="compositionally biased region" description="Low complexity" evidence="1">
    <location>
        <begin position="48"/>
        <end position="65"/>
    </location>
</feature>
<evidence type="ECO:0000313" key="3">
    <source>
        <dbReference type="Proteomes" id="UP001162483"/>
    </source>
</evidence>
<gene>
    <name evidence="2" type="ORF">SPARVUS_LOCUS13365283</name>
</gene>
<sequence>MKEERRGNFFFGQAVGRGCHFRRALLKEYEDHDEDSDSDEGEQDLPGLSSHESSLSLSTPGNSSLVGSFGLCSGEDGGQPKGKEEDRAARTTRVMWYHQPGERGQDPQAFG</sequence>
<accession>A0ABN9G321</accession>
<feature type="region of interest" description="Disordered" evidence="1">
    <location>
        <begin position="29"/>
        <end position="111"/>
    </location>
</feature>
<evidence type="ECO:0000256" key="1">
    <source>
        <dbReference type="SAM" id="MobiDB-lite"/>
    </source>
</evidence>
<keyword evidence="3" id="KW-1185">Reference proteome</keyword>